<organism evidence="1 2">
    <name type="scientific">Pseudolactococcus plantarum</name>
    <dbReference type="NCBI Taxonomy" id="1365"/>
    <lineage>
        <taxon>Bacteria</taxon>
        <taxon>Bacillati</taxon>
        <taxon>Bacillota</taxon>
        <taxon>Bacilli</taxon>
        <taxon>Lactobacillales</taxon>
        <taxon>Streptococcaceae</taxon>
        <taxon>Pseudolactococcus</taxon>
    </lineage>
</organism>
<sequence length="64" mass="7360">MFDTENDLTTEQRAHDLALLTVQAEINRNLISQLHTEEKSADLDVYALYLTAYKDTLEAVNKDF</sequence>
<evidence type="ECO:0000313" key="2">
    <source>
        <dbReference type="Proteomes" id="UP000242246"/>
    </source>
</evidence>
<comment type="caution">
    <text evidence="1">The sequence shown here is derived from an EMBL/GenBank/DDBJ whole genome shotgun (WGS) entry which is preliminary data.</text>
</comment>
<keyword evidence="2" id="KW-1185">Reference proteome</keyword>
<name>A0A2A5RWV6_9LACT</name>
<dbReference type="EMBL" id="JXJX01000012">
    <property type="protein sequence ID" value="PCS05701.1"/>
    <property type="molecule type" value="Genomic_DNA"/>
</dbReference>
<dbReference type="OrthoDB" id="2243190at2"/>
<evidence type="ECO:0000313" key="1">
    <source>
        <dbReference type="EMBL" id="PCS05701.1"/>
    </source>
</evidence>
<dbReference type="RefSeq" id="WP_068164316.1">
    <property type="nucleotide sequence ID" value="NZ_JXJX01000012.1"/>
</dbReference>
<gene>
    <name evidence="1" type="ORF">RU87_GL000411</name>
</gene>
<reference evidence="1 2" key="1">
    <citation type="submission" date="2014-12" db="EMBL/GenBank/DDBJ databases">
        <title>Draft genome sequences of 10 type strains of Lactococcus.</title>
        <authorList>
            <person name="Sun Z."/>
            <person name="Zhong Z."/>
            <person name="Liu W."/>
            <person name="Zhang W."/>
            <person name="Zhang H."/>
        </authorList>
    </citation>
    <scope>NUCLEOTIDE SEQUENCE [LARGE SCALE GENOMIC DNA]</scope>
    <source>
        <strain evidence="1 2">DSM 20686</strain>
    </source>
</reference>
<dbReference type="AlphaFoldDB" id="A0A2A5RWV6"/>
<proteinExistence type="predicted"/>
<dbReference type="Proteomes" id="UP000242246">
    <property type="component" value="Unassembled WGS sequence"/>
</dbReference>
<protein>
    <submittedName>
        <fullName evidence="1">Uncharacterized protein</fullName>
    </submittedName>
</protein>
<accession>A0A2A5RWV6</accession>